<protein>
    <submittedName>
        <fullName evidence="2">Uncharacterized protein</fullName>
    </submittedName>
</protein>
<keyword evidence="1" id="KW-0175">Coiled coil</keyword>
<name>A0A9N9RLW0_9DIPT</name>
<dbReference type="Proteomes" id="UP001153620">
    <property type="component" value="Chromosome 1"/>
</dbReference>
<dbReference type="OrthoDB" id="8069750at2759"/>
<feature type="coiled-coil region" evidence="1">
    <location>
        <begin position="142"/>
        <end position="193"/>
    </location>
</feature>
<dbReference type="AlphaFoldDB" id="A0A9N9RLW0"/>
<evidence type="ECO:0000313" key="3">
    <source>
        <dbReference type="Proteomes" id="UP001153620"/>
    </source>
</evidence>
<organism evidence="2 3">
    <name type="scientific">Chironomus riparius</name>
    <dbReference type="NCBI Taxonomy" id="315576"/>
    <lineage>
        <taxon>Eukaryota</taxon>
        <taxon>Metazoa</taxon>
        <taxon>Ecdysozoa</taxon>
        <taxon>Arthropoda</taxon>
        <taxon>Hexapoda</taxon>
        <taxon>Insecta</taxon>
        <taxon>Pterygota</taxon>
        <taxon>Neoptera</taxon>
        <taxon>Endopterygota</taxon>
        <taxon>Diptera</taxon>
        <taxon>Nematocera</taxon>
        <taxon>Chironomoidea</taxon>
        <taxon>Chironomidae</taxon>
        <taxon>Chironominae</taxon>
        <taxon>Chironomus</taxon>
    </lineage>
</organism>
<accession>A0A9N9RLW0</accession>
<reference evidence="2" key="1">
    <citation type="submission" date="2022-01" db="EMBL/GenBank/DDBJ databases">
        <authorList>
            <person name="King R."/>
        </authorList>
    </citation>
    <scope>NUCLEOTIDE SEQUENCE</scope>
</reference>
<sequence length="280" mass="32393">MCDYEAEILRLNLKIKELMGRVDQNMSRSSRFETENKRLSVEVEQMKEVCSRTSAINVKYKQRLEEEKSLKEELFEGNTKLKRKVNDLSSRCFEQNEHIKMLESNLRRATNVSMRASRVPVKLIGNVSEIIQNVDPTKTQPYVDLQKKYNELESEHQEALVIIDELEFELGDIDHLEMEILRLQQENVQLRESLVHSEYDAGGYSATVTPASAKNYGVDNSDNPPMKAFTAMKVTDNGDDEEEEQDNGDFVNELKTIHSRKLMIQQKLDNFHARQSVNFG</sequence>
<proteinExistence type="predicted"/>
<keyword evidence="3" id="KW-1185">Reference proteome</keyword>
<dbReference type="EMBL" id="OU895877">
    <property type="protein sequence ID" value="CAG9798874.1"/>
    <property type="molecule type" value="Genomic_DNA"/>
</dbReference>
<gene>
    <name evidence="2" type="ORF">CHIRRI_LOCUS1850</name>
</gene>
<evidence type="ECO:0000256" key="1">
    <source>
        <dbReference type="SAM" id="Coils"/>
    </source>
</evidence>
<reference evidence="2" key="2">
    <citation type="submission" date="2022-10" db="EMBL/GenBank/DDBJ databases">
        <authorList>
            <consortium name="ENA_rothamsted_submissions"/>
            <consortium name="culmorum"/>
            <person name="King R."/>
        </authorList>
    </citation>
    <scope>NUCLEOTIDE SEQUENCE</scope>
</reference>
<evidence type="ECO:0000313" key="2">
    <source>
        <dbReference type="EMBL" id="CAG9798874.1"/>
    </source>
</evidence>